<evidence type="ECO:0000313" key="2">
    <source>
        <dbReference type="EnsemblMetazoa" id="CJA37861.1"/>
    </source>
</evidence>
<evidence type="ECO:0000256" key="1">
    <source>
        <dbReference type="SAM" id="Phobius"/>
    </source>
</evidence>
<reference evidence="2" key="2">
    <citation type="submission" date="2022-06" db="UniProtKB">
        <authorList>
            <consortium name="EnsemblMetazoa"/>
        </authorList>
    </citation>
    <scope>IDENTIFICATION</scope>
    <source>
        <strain evidence="2">DF5081</strain>
    </source>
</reference>
<keyword evidence="1" id="KW-1133">Transmembrane helix</keyword>
<feature type="transmembrane region" description="Helical" evidence="1">
    <location>
        <begin position="12"/>
        <end position="38"/>
    </location>
</feature>
<feature type="transmembrane region" description="Helical" evidence="1">
    <location>
        <begin position="50"/>
        <end position="69"/>
    </location>
</feature>
<name>A0A8R1EMD9_CAEJA</name>
<evidence type="ECO:0000313" key="3">
    <source>
        <dbReference type="Proteomes" id="UP000005237"/>
    </source>
</evidence>
<dbReference type="EnsemblMetazoa" id="CJA37861.1">
    <property type="protein sequence ID" value="CJA37861.1"/>
    <property type="gene ID" value="WBGene00213708"/>
</dbReference>
<accession>A0A8R1EMD9</accession>
<keyword evidence="3" id="KW-1185">Reference proteome</keyword>
<keyword evidence="1" id="KW-0472">Membrane</keyword>
<proteinExistence type="predicted"/>
<dbReference type="AlphaFoldDB" id="A0A8R1EMD9"/>
<sequence>MQIVIRLVVQKCNALFFIVFPPFKGFFVYTFLSVAKVVNTFDTMKKERTYLLFASSRLILSPSVIVAYLKNDK</sequence>
<keyword evidence="1" id="KW-0812">Transmembrane</keyword>
<dbReference type="Proteomes" id="UP000005237">
    <property type="component" value="Unassembled WGS sequence"/>
</dbReference>
<protein>
    <submittedName>
        <fullName evidence="2">Uncharacterized protein</fullName>
    </submittedName>
</protein>
<organism evidence="2 3">
    <name type="scientific">Caenorhabditis japonica</name>
    <dbReference type="NCBI Taxonomy" id="281687"/>
    <lineage>
        <taxon>Eukaryota</taxon>
        <taxon>Metazoa</taxon>
        <taxon>Ecdysozoa</taxon>
        <taxon>Nematoda</taxon>
        <taxon>Chromadorea</taxon>
        <taxon>Rhabditida</taxon>
        <taxon>Rhabditina</taxon>
        <taxon>Rhabditomorpha</taxon>
        <taxon>Rhabditoidea</taxon>
        <taxon>Rhabditidae</taxon>
        <taxon>Peloderinae</taxon>
        <taxon>Caenorhabditis</taxon>
    </lineage>
</organism>
<reference evidence="3" key="1">
    <citation type="submission" date="2010-08" db="EMBL/GenBank/DDBJ databases">
        <authorList>
            <consortium name="Caenorhabditis japonica Sequencing Consortium"/>
            <person name="Wilson R.K."/>
        </authorList>
    </citation>
    <scope>NUCLEOTIDE SEQUENCE [LARGE SCALE GENOMIC DNA]</scope>
    <source>
        <strain evidence="3">DF5081</strain>
    </source>
</reference>